<dbReference type="STRING" id="573729.G2QLE0"/>
<dbReference type="AlphaFoldDB" id="G2QLE0"/>
<organism evidence="7 8">
    <name type="scientific">Thermothelomyces thermophilus (strain ATCC 42464 / BCRC 31852 / DSM 1799)</name>
    <name type="common">Sporotrichum thermophile</name>
    <dbReference type="NCBI Taxonomy" id="573729"/>
    <lineage>
        <taxon>Eukaryota</taxon>
        <taxon>Fungi</taxon>
        <taxon>Dikarya</taxon>
        <taxon>Ascomycota</taxon>
        <taxon>Pezizomycotina</taxon>
        <taxon>Sordariomycetes</taxon>
        <taxon>Sordariomycetidae</taxon>
        <taxon>Sordariales</taxon>
        <taxon>Chaetomiaceae</taxon>
        <taxon>Thermothelomyces</taxon>
    </lineage>
</organism>
<evidence type="ECO:0000256" key="1">
    <source>
        <dbReference type="ARBA" id="ARBA00004167"/>
    </source>
</evidence>
<name>G2QLE0_THET4</name>
<feature type="region of interest" description="Disordered" evidence="5">
    <location>
        <begin position="179"/>
        <end position="220"/>
    </location>
</feature>
<evidence type="ECO:0000256" key="2">
    <source>
        <dbReference type="ARBA" id="ARBA00022692"/>
    </source>
</evidence>
<dbReference type="GeneID" id="11513998"/>
<keyword evidence="3 6" id="KW-1133">Transmembrane helix</keyword>
<gene>
    <name evidence="7" type="ORF">MYCTH_2112795</name>
</gene>
<feature type="transmembrane region" description="Helical" evidence="6">
    <location>
        <begin position="226"/>
        <end position="249"/>
    </location>
</feature>
<dbReference type="HOGENOM" id="CLU_063299_0_0_1"/>
<dbReference type="KEGG" id="mtm:MYCTH_2112795"/>
<proteinExistence type="predicted"/>
<evidence type="ECO:0000256" key="3">
    <source>
        <dbReference type="ARBA" id="ARBA00022989"/>
    </source>
</evidence>
<accession>G2QLE0</accession>
<reference evidence="7 8" key="1">
    <citation type="journal article" date="2011" name="Nat. Biotechnol.">
        <title>Comparative genomic analysis of the thermophilic biomass-degrading fungi Myceliophthora thermophila and Thielavia terrestris.</title>
        <authorList>
            <person name="Berka R.M."/>
            <person name="Grigoriev I.V."/>
            <person name="Otillar R."/>
            <person name="Salamov A."/>
            <person name="Grimwood J."/>
            <person name="Reid I."/>
            <person name="Ishmael N."/>
            <person name="John T."/>
            <person name="Darmond C."/>
            <person name="Moisan M.-C."/>
            <person name="Henrissat B."/>
            <person name="Coutinho P.M."/>
            <person name="Lombard V."/>
            <person name="Natvig D.O."/>
            <person name="Lindquist E."/>
            <person name="Schmutz J."/>
            <person name="Lucas S."/>
            <person name="Harris P."/>
            <person name="Powlowski J."/>
            <person name="Bellemare A."/>
            <person name="Taylor D."/>
            <person name="Butler G."/>
            <person name="de Vries R.P."/>
            <person name="Allijn I.E."/>
            <person name="van den Brink J."/>
            <person name="Ushinsky S."/>
            <person name="Storms R."/>
            <person name="Powell A.J."/>
            <person name="Paulsen I.T."/>
            <person name="Elbourne L.D.H."/>
            <person name="Baker S.E."/>
            <person name="Magnuson J."/>
            <person name="LaBoissiere S."/>
            <person name="Clutterbuck A.J."/>
            <person name="Martinez D."/>
            <person name="Wogulis M."/>
            <person name="de Leon A.L."/>
            <person name="Rey M.W."/>
            <person name="Tsang A."/>
        </authorList>
    </citation>
    <scope>NUCLEOTIDE SEQUENCE [LARGE SCALE GENOMIC DNA]</scope>
    <source>
        <strain evidence="8">ATCC 42464 / BCRC 31852 / DSM 1799</strain>
    </source>
</reference>
<dbReference type="GO" id="GO:0016020">
    <property type="term" value="C:membrane"/>
    <property type="evidence" value="ECO:0007669"/>
    <property type="project" value="UniProtKB-SubCell"/>
</dbReference>
<dbReference type="OMA" id="AQKCNTA"/>
<dbReference type="InterPro" id="IPR051694">
    <property type="entry name" value="Immunoregulatory_rcpt-like"/>
</dbReference>
<dbReference type="eggNOG" id="ENOG502ST51">
    <property type="taxonomic scope" value="Eukaryota"/>
</dbReference>
<dbReference type="RefSeq" id="XP_003666017.1">
    <property type="nucleotide sequence ID" value="XM_003665969.1"/>
</dbReference>
<dbReference type="PANTHER" id="PTHR15549">
    <property type="entry name" value="PAIRED IMMUNOGLOBULIN-LIKE TYPE 2 RECEPTOR"/>
    <property type="match status" value="1"/>
</dbReference>
<evidence type="ECO:0000256" key="5">
    <source>
        <dbReference type="SAM" id="MobiDB-lite"/>
    </source>
</evidence>
<sequence length="341" mass="35687">MAFTGHDRTILGRLTTVFTPPAPCTYAVGRCSTCDVAWWGQTCAQSSVQDDTNCWPTTTDGAPEPSQAALYGWGFYSPGLECPEGHTTACTAIAGESSQWKVQFLMEAEETFAGCCPTGFHCDNLNGQTCRKVATSTAFPTVSCQDGASNNFGFITVPNAKVGSVNLYAPMIQIAWKSSDRPETSSSSSTTTAGSGTAPTTSNPNPGITPSANTTGDSSSTLSTGAVAGIAVGAAALALLIFASAFFIFRRRRRHMNQTAGVTHPHQGGRVEHYDASAGTVVAELGQGHELVEMFVENRRPADGRGHGPVPVHGGVLPAPGYYNFPAGSGPNPVEMPTERN</sequence>
<dbReference type="VEuPathDB" id="FungiDB:MYCTH_2112795"/>
<keyword evidence="4 6" id="KW-0472">Membrane</keyword>
<dbReference type="Proteomes" id="UP000007322">
    <property type="component" value="Chromosome 6"/>
</dbReference>
<dbReference type="EMBL" id="CP003007">
    <property type="protein sequence ID" value="AEO60772.1"/>
    <property type="molecule type" value="Genomic_DNA"/>
</dbReference>
<evidence type="ECO:0000256" key="4">
    <source>
        <dbReference type="ARBA" id="ARBA00023136"/>
    </source>
</evidence>
<dbReference type="GO" id="GO:0071944">
    <property type="term" value="C:cell periphery"/>
    <property type="evidence" value="ECO:0007669"/>
    <property type="project" value="UniProtKB-ARBA"/>
</dbReference>
<evidence type="ECO:0000256" key="6">
    <source>
        <dbReference type="SAM" id="Phobius"/>
    </source>
</evidence>
<evidence type="ECO:0000313" key="7">
    <source>
        <dbReference type="EMBL" id="AEO60772.1"/>
    </source>
</evidence>
<evidence type="ECO:0000313" key="8">
    <source>
        <dbReference type="Proteomes" id="UP000007322"/>
    </source>
</evidence>
<dbReference type="PANTHER" id="PTHR15549:SF26">
    <property type="entry name" value="AXIAL BUDDING PATTERN PROTEIN 2-RELATED"/>
    <property type="match status" value="1"/>
</dbReference>
<feature type="compositionally biased region" description="Polar residues" evidence="5">
    <location>
        <begin position="203"/>
        <end position="213"/>
    </location>
</feature>
<protein>
    <submittedName>
        <fullName evidence="7">Uncharacterized protein</fullName>
    </submittedName>
</protein>
<comment type="subcellular location">
    <subcellularLocation>
        <location evidence="1">Membrane</location>
        <topology evidence="1">Single-pass membrane protein</topology>
    </subcellularLocation>
</comment>
<keyword evidence="8" id="KW-1185">Reference proteome</keyword>
<dbReference type="OrthoDB" id="5429716at2759"/>
<feature type="compositionally biased region" description="Low complexity" evidence="5">
    <location>
        <begin position="184"/>
        <end position="202"/>
    </location>
</feature>
<keyword evidence="2 6" id="KW-0812">Transmembrane</keyword>
<dbReference type="InParanoid" id="G2QLE0"/>